<dbReference type="EMBL" id="PFBP01000055">
    <property type="protein sequence ID" value="PIT89540.1"/>
    <property type="molecule type" value="Genomic_DNA"/>
</dbReference>
<dbReference type="Pfam" id="PF00831">
    <property type="entry name" value="Ribosomal_L29"/>
    <property type="match status" value="1"/>
</dbReference>
<comment type="caution">
    <text evidence="6">The sequence shown here is derived from an EMBL/GenBank/DDBJ whole genome shotgun (WGS) entry which is preliminary data.</text>
</comment>
<evidence type="ECO:0000256" key="2">
    <source>
        <dbReference type="ARBA" id="ARBA00022980"/>
    </source>
</evidence>
<dbReference type="InterPro" id="IPR001854">
    <property type="entry name" value="Ribosomal_uL29"/>
</dbReference>
<dbReference type="NCBIfam" id="TIGR00012">
    <property type="entry name" value="L29"/>
    <property type="match status" value="1"/>
</dbReference>
<gene>
    <name evidence="5 6" type="primary">rpmC</name>
    <name evidence="6" type="ORF">COU23_03320</name>
</gene>
<accession>A0A2M6W9Q0</accession>
<keyword evidence="3 5" id="KW-0687">Ribonucleoprotein</keyword>
<reference evidence="7" key="1">
    <citation type="submission" date="2017-09" db="EMBL/GenBank/DDBJ databases">
        <title>Depth-based differentiation of microbial function through sediment-hosted aquifers and enrichment of novel symbionts in the deep terrestrial subsurface.</title>
        <authorList>
            <person name="Probst A.J."/>
            <person name="Ladd B."/>
            <person name="Jarett J.K."/>
            <person name="Geller-Mcgrath D.E."/>
            <person name="Sieber C.M.K."/>
            <person name="Emerson J.B."/>
            <person name="Anantharaman K."/>
            <person name="Thomas B.C."/>
            <person name="Malmstrom R."/>
            <person name="Stieglmeier M."/>
            <person name="Klingl A."/>
            <person name="Woyke T."/>
            <person name="Ryan C.M."/>
            <person name="Banfield J.F."/>
        </authorList>
    </citation>
    <scope>NUCLEOTIDE SEQUENCE [LARGE SCALE GENOMIC DNA]</scope>
</reference>
<protein>
    <recommendedName>
        <fullName evidence="4 5">Large ribosomal subunit protein uL29</fullName>
    </recommendedName>
</protein>
<evidence type="ECO:0000256" key="4">
    <source>
        <dbReference type="ARBA" id="ARBA00035204"/>
    </source>
</evidence>
<dbReference type="Proteomes" id="UP000231464">
    <property type="component" value="Unassembled WGS sequence"/>
</dbReference>
<name>A0A2M6W9Q0_9BACT</name>
<dbReference type="GO" id="GO:0006412">
    <property type="term" value="P:translation"/>
    <property type="evidence" value="ECO:0007669"/>
    <property type="project" value="UniProtKB-UniRule"/>
</dbReference>
<dbReference type="AlphaFoldDB" id="A0A2M6W9Q0"/>
<proteinExistence type="inferred from homology"/>
<sequence length="70" mass="8394">MNMKELKLKSDNELKTLLAESRDNWREMRFKVAQRQLKNVRDIRVVKKTIAQILTLLKQRTNLNINTKNI</sequence>
<dbReference type="GO" id="GO:1990904">
    <property type="term" value="C:ribonucleoprotein complex"/>
    <property type="evidence" value="ECO:0007669"/>
    <property type="project" value="UniProtKB-KW"/>
</dbReference>
<dbReference type="GO" id="GO:0005840">
    <property type="term" value="C:ribosome"/>
    <property type="evidence" value="ECO:0007669"/>
    <property type="project" value="UniProtKB-KW"/>
</dbReference>
<evidence type="ECO:0000256" key="3">
    <source>
        <dbReference type="ARBA" id="ARBA00023274"/>
    </source>
</evidence>
<evidence type="ECO:0000313" key="6">
    <source>
        <dbReference type="EMBL" id="PIT89540.1"/>
    </source>
</evidence>
<dbReference type="HAMAP" id="MF_00374">
    <property type="entry name" value="Ribosomal_uL29"/>
    <property type="match status" value="1"/>
</dbReference>
<dbReference type="CDD" id="cd00427">
    <property type="entry name" value="Ribosomal_L29_HIP"/>
    <property type="match status" value="1"/>
</dbReference>
<dbReference type="Gene3D" id="1.10.287.310">
    <property type="match status" value="1"/>
</dbReference>
<evidence type="ECO:0000313" key="7">
    <source>
        <dbReference type="Proteomes" id="UP000231464"/>
    </source>
</evidence>
<organism evidence="6 7">
    <name type="scientific">Candidatus Kuenenbacteria bacterium CG10_big_fil_rev_8_21_14_0_10_36_11</name>
    <dbReference type="NCBI Taxonomy" id="1974618"/>
    <lineage>
        <taxon>Bacteria</taxon>
        <taxon>Candidatus Kueneniibacteriota</taxon>
    </lineage>
</organism>
<keyword evidence="2 5" id="KW-0689">Ribosomal protein</keyword>
<dbReference type="SUPFAM" id="SSF46561">
    <property type="entry name" value="Ribosomal protein L29 (L29p)"/>
    <property type="match status" value="1"/>
</dbReference>
<comment type="similarity">
    <text evidence="1 5">Belongs to the universal ribosomal protein uL29 family.</text>
</comment>
<dbReference type="InterPro" id="IPR036049">
    <property type="entry name" value="Ribosomal_uL29_sf"/>
</dbReference>
<evidence type="ECO:0000256" key="5">
    <source>
        <dbReference type="HAMAP-Rule" id="MF_00374"/>
    </source>
</evidence>
<dbReference type="GO" id="GO:0003735">
    <property type="term" value="F:structural constituent of ribosome"/>
    <property type="evidence" value="ECO:0007669"/>
    <property type="project" value="InterPro"/>
</dbReference>
<evidence type="ECO:0000256" key="1">
    <source>
        <dbReference type="ARBA" id="ARBA00009254"/>
    </source>
</evidence>